<dbReference type="Gene3D" id="3.40.50.2000">
    <property type="entry name" value="Glycogen Phosphorylase B"/>
    <property type="match status" value="2"/>
</dbReference>
<sequence length="944" mass="105110">MAEHVARDPSPHAATPSAAQLSVEEQQIIAEIQELQRHLRELKADQDEQEVPEVKEKARPRRVLIVANRLPIRCSRDARTGRWSFDDAPGGLATALRGISMEVQFVWVGWVGCDVPPQERARVAERLMREHGCFPVFLEPQLVENYYNGFCNDVLWPLFHYVPLPMYQAGAEKKFDAHLWDAYTEANRRFAEAVMEVYKGDGADSKADASKKKKKLSSGIASFFGAGSASQGADVVWVHDYHLMRLPLELRRLDPRVAVAWFLHTPFPSSEIYRILPYRRELLEGLLHADLVGFHTYDYARHFLSACSRVLDVSTTTPKGIEFGGRFCSIGVFPIGIDPLLIRNTLRSRAVKKRTGELGDTFEGRKIIIGVDRLDYIKGMPHKLLAFELFLSRNPSWVGKVTLIQVGVPTRVDVAEYQTLAKHVNELVGRINGVYGTLEYSPIHYINQSIPQDELIAIYHLADACLVTSVRDGMNLVSHEYVAAQEDVSDDEAEGEGAKQGALGEEGEGPRRRRESACCKPFAKDGPGALVLSEFAGSAQSLSGAIRVNPWNTEELARAIHEALTLTRVERELRWAKLHRYVTTNTASYWARSFVSEFRDVCEHPPLLSKLPKLNAASVLSALVVTDYDGTLTQIQSLPQLATPAPVVTQLLATLARDTRNTVYVMSGRERRFMDKWLGKLKVGLAAEFGYCHRAPDDEQGVWKSLGRELDTSWKDVVRPIMQYFAERTPGTYIESKESSLAWHYRDADPHFGAWQAKDMQIHMEDVMSNLPLEIIQGNRLVEVRHVGVNKSLVLEEVLRMGPRGETVRERPAEASAVATTPGAPAATSGSAATSPDSGTDSPGASDAAASSKADVDFDFVLCVGDDRSDEDMYQLLKAWHARRAEHDADKGGDDAPAQLYLVHIGTGATQAEYYLESVIELRKLLRGMASISLRDLRGAPRAF</sequence>
<dbReference type="Pfam" id="PF02358">
    <property type="entry name" value="Trehalose_PPase"/>
    <property type="match status" value="1"/>
</dbReference>
<dbReference type="EMBL" id="JBBJCI010000267">
    <property type="protein sequence ID" value="KAK7236697.1"/>
    <property type="molecule type" value="Genomic_DNA"/>
</dbReference>
<dbReference type="Pfam" id="PF00982">
    <property type="entry name" value="Glyco_transf_20"/>
    <property type="match status" value="2"/>
</dbReference>
<dbReference type="InterPro" id="IPR006379">
    <property type="entry name" value="HAD-SF_hydro_IIB"/>
</dbReference>
<evidence type="ECO:0000256" key="1">
    <source>
        <dbReference type="ARBA" id="ARBA00005409"/>
    </source>
</evidence>
<gene>
    <name evidence="4" type="primary">TPS3</name>
    <name evidence="4" type="ORF">SO694_00244013</name>
</gene>
<accession>A0ABR1FRK5</accession>
<evidence type="ECO:0000256" key="3">
    <source>
        <dbReference type="SAM" id="MobiDB-lite"/>
    </source>
</evidence>
<protein>
    <submittedName>
        <fullName evidence="4">Trehalose phosphatase</fullName>
    </submittedName>
</protein>
<dbReference type="InterPro" id="IPR003337">
    <property type="entry name" value="Trehalose_PPase"/>
</dbReference>
<dbReference type="PANTHER" id="PTHR10788:SF106">
    <property type="entry name" value="BCDNA.GH08860"/>
    <property type="match status" value="1"/>
</dbReference>
<evidence type="ECO:0000256" key="2">
    <source>
        <dbReference type="ARBA" id="ARBA00006330"/>
    </source>
</evidence>
<dbReference type="Proteomes" id="UP001363151">
    <property type="component" value="Unassembled WGS sequence"/>
</dbReference>
<comment type="similarity">
    <text evidence="2">In the C-terminal section; belongs to the trehalose phosphatase family.</text>
</comment>
<name>A0ABR1FRK5_AURAN</name>
<dbReference type="PANTHER" id="PTHR10788">
    <property type="entry name" value="TREHALOSE-6-PHOSPHATE SYNTHASE"/>
    <property type="match status" value="1"/>
</dbReference>
<feature type="region of interest" description="Disordered" evidence="3">
    <location>
        <begin position="1"/>
        <end position="20"/>
    </location>
</feature>
<evidence type="ECO:0000313" key="5">
    <source>
        <dbReference type="Proteomes" id="UP001363151"/>
    </source>
</evidence>
<comment type="similarity">
    <text evidence="1">In the N-terminal section; belongs to the glycosyltransferase 20 family.</text>
</comment>
<feature type="region of interest" description="Disordered" evidence="3">
    <location>
        <begin position="805"/>
        <end position="849"/>
    </location>
</feature>
<dbReference type="InterPro" id="IPR023214">
    <property type="entry name" value="HAD_sf"/>
</dbReference>
<organism evidence="4 5">
    <name type="scientific">Aureococcus anophagefferens</name>
    <name type="common">Harmful bloom alga</name>
    <dbReference type="NCBI Taxonomy" id="44056"/>
    <lineage>
        <taxon>Eukaryota</taxon>
        <taxon>Sar</taxon>
        <taxon>Stramenopiles</taxon>
        <taxon>Ochrophyta</taxon>
        <taxon>Pelagophyceae</taxon>
        <taxon>Pelagomonadales</taxon>
        <taxon>Pelagomonadaceae</taxon>
        <taxon>Aureococcus</taxon>
    </lineage>
</organism>
<reference evidence="4 5" key="1">
    <citation type="submission" date="2024-03" db="EMBL/GenBank/DDBJ databases">
        <title>Aureococcus anophagefferens CCMP1851 and Kratosvirus quantuckense: Draft genome of a second virus-susceptible host strain in the model system.</title>
        <authorList>
            <person name="Chase E."/>
            <person name="Truchon A.R."/>
            <person name="Schepens W."/>
            <person name="Wilhelm S.W."/>
        </authorList>
    </citation>
    <scope>NUCLEOTIDE SEQUENCE [LARGE SCALE GENOMIC DNA]</scope>
    <source>
        <strain evidence="4 5">CCMP1851</strain>
    </source>
</reference>
<dbReference type="Gene3D" id="3.40.50.1000">
    <property type="entry name" value="HAD superfamily/HAD-like"/>
    <property type="match status" value="1"/>
</dbReference>
<dbReference type="NCBIfam" id="TIGR01484">
    <property type="entry name" value="HAD-SF-IIB"/>
    <property type="match status" value="1"/>
</dbReference>
<feature type="compositionally biased region" description="Low complexity" evidence="3">
    <location>
        <begin position="815"/>
        <end position="849"/>
    </location>
</feature>
<dbReference type="NCBIfam" id="TIGR00685">
    <property type="entry name" value="T6PP"/>
    <property type="match status" value="1"/>
</dbReference>
<keyword evidence="5" id="KW-1185">Reference proteome</keyword>
<dbReference type="InterPro" id="IPR001830">
    <property type="entry name" value="Glyco_trans_20"/>
</dbReference>
<dbReference type="Gene3D" id="3.30.70.1020">
    <property type="entry name" value="Trehalose-6-phosphate phosphatase related protein, domain 2"/>
    <property type="match status" value="1"/>
</dbReference>
<dbReference type="CDD" id="cd01627">
    <property type="entry name" value="HAD_TPP"/>
    <property type="match status" value="1"/>
</dbReference>
<dbReference type="SUPFAM" id="SSF53756">
    <property type="entry name" value="UDP-Glycosyltransferase/glycogen phosphorylase"/>
    <property type="match status" value="1"/>
</dbReference>
<feature type="region of interest" description="Disordered" evidence="3">
    <location>
        <begin position="487"/>
        <end position="516"/>
    </location>
</feature>
<proteinExistence type="inferred from homology"/>
<evidence type="ECO:0000313" key="4">
    <source>
        <dbReference type="EMBL" id="KAK7236697.1"/>
    </source>
</evidence>
<dbReference type="CDD" id="cd03788">
    <property type="entry name" value="GT20_TPS"/>
    <property type="match status" value="1"/>
</dbReference>
<comment type="caution">
    <text evidence="4">The sequence shown here is derived from an EMBL/GenBank/DDBJ whole genome shotgun (WGS) entry which is preliminary data.</text>
</comment>
<feature type="compositionally biased region" description="Basic and acidic residues" evidence="3">
    <location>
        <begin position="1"/>
        <end position="10"/>
    </location>
</feature>
<dbReference type="InterPro" id="IPR036412">
    <property type="entry name" value="HAD-like_sf"/>
</dbReference>
<dbReference type="SUPFAM" id="SSF56784">
    <property type="entry name" value="HAD-like"/>
    <property type="match status" value="1"/>
</dbReference>